<dbReference type="PATRIC" id="fig|1261127.3.peg.5523"/>
<protein>
    <submittedName>
        <fullName evidence="2">Membrane protein</fullName>
    </submittedName>
</protein>
<name>A0A0F6U0D9_CITAM</name>
<evidence type="ECO:0000313" key="3">
    <source>
        <dbReference type="Proteomes" id="UP000034085"/>
    </source>
</evidence>
<dbReference type="OrthoDB" id="6629802at2"/>
<proteinExistence type="predicted"/>
<dbReference type="AlphaFoldDB" id="A0A0F6U0D9"/>
<dbReference type="KEGG" id="cama:F384_26630"/>
<dbReference type="Proteomes" id="UP000034085">
    <property type="component" value="Plasmid"/>
</dbReference>
<keyword evidence="2" id="KW-0614">Plasmid</keyword>
<keyword evidence="1" id="KW-0472">Membrane</keyword>
<dbReference type="NCBIfam" id="NF041281">
    <property type="entry name" value="TraA_gammapb"/>
    <property type="match status" value="1"/>
</dbReference>
<evidence type="ECO:0000313" key="2">
    <source>
        <dbReference type="EMBL" id="AKE62146.1"/>
    </source>
</evidence>
<dbReference type="RefSeq" id="WP_008786660.1">
    <property type="nucleotide sequence ID" value="NZ_CP011133.1"/>
</dbReference>
<evidence type="ECO:0000256" key="1">
    <source>
        <dbReference type="SAM" id="Phobius"/>
    </source>
</evidence>
<organism evidence="2 3">
    <name type="scientific">Citrobacter amalonaticus Y19</name>
    <dbReference type="NCBI Taxonomy" id="1261127"/>
    <lineage>
        <taxon>Bacteria</taxon>
        <taxon>Pseudomonadati</taxon>
        <taxon>Pseudomonadota</taxon>
        <taxon>Gammaproteobacteria</taxon>
        <taxon>Enterobacterales</taxon>
        <taxon>Enterobacteriaceae</taxon>
        <taxon>Citrobacter</taxon>
    </lineage>
</organism>
<keyword evidence="1" id="KW-1133">Transmembrane helix</keyword>
<dbReference type="EMBL" id="CP011133">
    <property type="protein sequence ID" value="AKE62146.1"/>
    <property type="molecule type" value="Genomic_DNA"/>
</dbReference>
<keyword evidence="1" id="KW-0812">Transmembrane</keyword>
<dbReference type="InterPro" id="IPR059173">
    <property type="entry name" value="TraA_dom"/>
</dbReference>
<feature type="transmembrane region" description="Helical" evidence="1">
    <location>
        <begin position="52"/>
        <end position="69"/>
    </location>
</feature>
<accession>A0A0F6U0D9</accession>
<sequence length="111" mass="11684">MNAIKFEKFKTPLVITGILILAIVTAHASGSTQEGFDDVWIKISDYMQGSLGKVLIGLIVLVGLAAAVVRQSLMSLAVAVGGAISLYYSPDIINGMMAASHAVQTTLPTFM</sequence>
<reference evidence="2 3" key="1">
    <citation type="submission" date="2015-03" db="EMBL/GenBank/DDBJ databases">
        <title>Complete genome sequence of Citrobacter amalonaticus Y19.</title>
        <authorList>
            <person name="Park S."/>
        </authorList>
    </citation>
    <scope>NUCLEOTIDE SEQUENCE [LARGE SCALE GENOMIC DNA]</scope>
    <source>
        <strain evidence="2 3">Y19</strain>
        <plasmid evidence="3">Plasmid</plasmid>
    </source>
</reference>
<geneLocation type="plasmid" evidence="2">
    <name>unnamed</name>
</geneLocation>
<dbReference type="HOGENOM" id="CLU_161251_0_0_6"/>
<gene>
    <name evidence="2" type="ORF">F384_26630</name>
</gene>